<dbReference type="CDD" id="cd09917">
    <property type="entry name" value="F-box_SF"/>
    <property type="match status" value="1"/>
</dbReference>
<protein>
    <submittedName>
        <fullName evidence="2">F-box domain protein</fullName>
    </submittedName>
</protein>
<dbReference type="SUPFAM" id="SSF52047">
    <property type="entry name" value="RNI-like"/>
    <property type="match status" value="1"/>
</dbReference>
<dbReference type="Proteomes" id="UP000183809">
    <property type="component" value="Unassembled WGS sequence"/>
</dbReference>
<evidence type="ECO:0000313" key="3">
    <source>
        <dbReference type="Proteomes" id="UP000183809"/>
    </source>
</evidence>
<dbReference type="Pfam" id="PF12937">
    <property type="entry name" value="F-box-like"/>
    <property type="match status" value="1"/>
</dbReference>
<proteinExistence type="predicted"/>
<dbReference type="InterPro" id="IPR032675">
    <property type="entry name" value="LRR_dom_sf"/>
</dbReference>
<reference evidence="2 3" key="1">
    <citation type="submission" date="2016-10" db="EMBL/GenBank/DDBJ databases">
        <title>Proteomics and genomics reveal pathogen-plant mechanisms compatible with a hemibiotrophic lifestyle of Diplodia corticola.</title>
        <authorList>
            <person name="Fernandes I."/>
            <person name="De Jonge R."/>
            <person name="Van De Peer Y."/>
            <person name="Devreese B."/>
            <person name="Alves A."/>
            <person name="Esteves A.C."/>
        </authorList>
    </citation>
    <scope>NUCLEOTIDE SEQUENCE [LARGE SCALE GENOMIC DNA]</scope>
    <source>
        <strain evidence="2 3">CBS 112549</strain>
    </source>
</reference>
<sequence>MGPGILQLPEELRCNIAHCLEREDICSLRLACKQLHAAATQSLFSFVRLYPYVESIGRYNAILEHPDFNSHVRHVELNTLDADEEETEMSGEAELEEDCLDAFKAFRKFPNLTGVTLRFSKHATSGNSWQGFGHWPQWTEWPETYEFRQPILKNFFKTLAHPSASKIKDVCIDNMQNMNDGKFMKSETALKVLSRLTALRLYIATEDHEGAPESNLEMEELHVFMAELRPLWLEPSASNLTTLVLYQDFYFGYSPKLDLRGLHIPNLRTLALGNYVFTHDWQLEWLASHSSSLENLYLDDCIVVFYAKHYDCDTDSDGYPIIQPSRATGRGPRTREYRFIDQSWSRILDHFRTHLSSLRHFRIGTSTRWRGRYDDRHYFHPAEYEDLSIGLYNDRYMMFDMGVGPCQYTDYQVNIPTPGGPQFSEHDGKGTADGDKAYAFLERLKGQDREDRDALVQLLNHIRQPLPADTDDVKDLMGRK</sequence>
<organism evidence="2 3">
    <name type="scientific">Diplodia corticola</name>
    <dbReference type="NCBI Taxonomy" id="236234"/>
    <lineage>
        <taxon>Eukaryota</taxon>
        <taxon>Fungi</taxon>
        <taxon>Dikarya</taxon>
        <taxon>Ascomycota</taxon>
        <taxon>Pezizomycotina</taxon>
        <taxon>Dothideomycetes</taxon>
        <taxon>Dothideomycetes incertae sedis</taxon>
        <taxon>Botryosphaeriales</taxon>
        <taxon>Botryosphaeriaceae</taxon>
        <taxon>Diplodia</taxon>
    </lineage>
</organism>
<evidence type="ECO:0000259" key="1">
    <source>
        <dbReference type="Pfam" id="PF12937"/>
    </source>
</evidence>
<dbReference type="GeneID" id="31014217"/>
<dbReference type="Gene3D" id="3.80.10.10">
    <property type="entry name" value="Ribonuclease Inhibitor"/>
    <property type="match status" value="1"/>
</dbReference>
<gene>
    <name evidence="2" type="ORF">BKCO1_3000073</name>
</gene>
<accession>A0A1J9QYG0</accession>
<dbReference type="PANTHER" id="PTHR42057">
    <property type="entry name" value="F-BOX DOMAIN PROTEIN (AFU_ORTHOLOGUE AFUA_4G00200)"/>
    <property type="match status" value="1"/>
</dbReference>
<dbReference type="InterPro" id="IPR001810">
    <property type="entry name" value="F-box_dom"/>
</dbReference>
<dbReference type="RefSeq" id="XP_020129700.1">
    <property type="nucleotide sequence ID" value="XM_020273956.1"/>
</dbReference>
<dbReference type="PANTHER" id="PTHR42057:SF2">
    <property type="entry name" value="F-BOX DOMAIN PROTEIN (AFU_ORTHOLOGUE AFUA_4G00200)-RELATED"/>
    <property type="match status" value="1"/>
</dbReference>
<comment type="caution">
    <text evidence="2">The sequence shown here is derived from an EMBL/GenBank/DDBJ whole genome shotgun (WGS) entry which is preliminary data.</text>
</comment>
<dbReference type="EMBL" id="MNUE01000030">
    <property type="protein sequence ID" value="OJD33440.1"/>
    <property type="molecule type" value="Genomic_DNA"/>
</dbReference>
<dbReference type="SUPFAM" id="SSF81383">
    <property type="entry name" value="F-box domain"/>
    <property type="match status" value="1"/>
</dbReference>
<name>A0A1J9QYG0_9PEZI</name>
<dbReference type="OrthoDB" id="3878647at2759"/>
<evidence type="ECO:0000313" key="2">
    <source>
        <dbReference type="EMBL" id="OJD33440.1"/>
    </source>
</evidence>
<keyword evidence="3" id="KW-1185">Reference proteome</keyword>
<dbReference type="InterPro" id="IPR036047">
    <property type="entry name" value="F-box-like_dom_sf"/>
</dbReference>
<feature type="domain" description="F-box" evidence="1">
    <location>
        <begin position="5"/>
        <end position="43"/>
    </location>
</feature>
<dbReference type="AlphaFoldDB" id="A0A1J9QYG0"/>